<evidence type="ECO:0000313" key="11">
    <source>
        <dbReference type="EMBL" id="VFJ62114.1"/>
    </source>
</evidence>
<evidence type="ECO:0000313" key="12">
    <source>
        <dbReference type="EMBL" id="VFK14051.1"/>
    </source>
</evidence>
<accession>A0A450T5S4</accession>
<dbReference type="PIRSF" id="PIRSF005719">
    <property type="entry name" value="SMC"/>
    <property type="match status" value="1"/>
</dbReference>
<feature type="binding site" evidence="6">
    <location>
        <begin position="32"/>
        <end position="39"/>
    </location>
    <ligand>
        <name>ATP</name>
        <dbReference type="ChEBI" id="CHEBI:30616"/>
    </ligand>
</feature>
<evidence type="ECO:0000259" key="8">
    <source>
        <dbReference type="Pfam" id="PF02463"/>
    </source>
</evidence>
<feature type="coiled-coil region" evidence="6">
    <location>
        <begin position="964"/>
        <end position="1012"/>
    </location>
</feature>
<dbReference type="HAMAP" id="MF_01894">
    <property type="entry name" value="Smc_prok"/>
    <property type="match status" value="1"/>
</dbReference>
<dbReference type="GO" id="GO:0003677">
    <property type="term" value="F:DNA binding"/>
    <property type="evidence" value="ECO:0007669"/>
    <property type="project" value="UniProtKB-UniRule"/>
</dbReference>
<keyword evidence="1 6" id="KW-0963">Cytoplasm</keyword>
<dbReference type="Pfam" id="PF02463">
    <property type="entry name" value="SMC_N"/>
    <property type="match status" value="1"/>
</dbReference>
<feature type="domain" description="SMC hinge" evidence="9">
    <location>
        <begin position="526"/>
        <end position="571"/>
    </location>
</feature>
<keyword evidence="3 6" id="KW-0067">ATP-binding</keyword>
<evidence type="ECO:0000256" key="1">
    <source>
        <dbReference type="ARBA" id="ARBA00022490"/>
    </source>
</evidence>
<feature type="coiled-coil region" evidence="6">
    <location>
        <begin position="789"/>
        <end position="872"/>
    </location>
</feature>
<dbReference type="Pfam" id="PF06470">
    <property type="entry name" value="SMC_hinge"/>
    <property type="match status" value="1"/>
</dbReference>
<protein>
    <recommendedName>
        <fullName evidence="6">Chromosome partition protein Smc</fullName>
    </recommendedName>
</protein>
<feature type="coiled-coil region" evidence="6">
    <location>
        <begin position="1103"/>
        <end position="1140"/>
    </location>
</feature>
<dbReference type="InterPro" id="IPR010935">
    <property type="entry name" value="SMC_hinge"/>
</dbReference>
<dbReference type="GO" id="GO:0005694">
    <property type="term" value="C:chromosome"/>
    <property type="evidence" value="ECO:0007669"/>
    <property type="project" value="InterPro"/>
</dbReference>
<dbReference type="InterPro" id="IPR024704">
    <property type="entry name" value="SMC"/>
</dbReference>
<proteinExistence type="inferred from homology"/>
<evidence type="ECO:0000256" key="4">
    <source>
        <dbReference type="ARBA" id="ARBA00023054"/>
    </source>
</evidence>
<dbReference type="CDD" id="cd03278">
    <property type="entry name" value="ABC_SMC_barmotin"/>
    <property type="match status" value="1"/>
</dbReference>
<feature type="coiled-coil region" evidence="6">
    <location>
        <begin position="405"/>
        <end position="493"/>
    </location>
</feature>
<comment type="function">
    <text evidence="6">Required for chromosome condensation and partitioning.</text>
</comment>
<dbReference type="GO" id="GO:0030261">
    <property type="term" value="P:chromosome condensation"/>
    <property type="evidence" value="ECO:0007669"/>
    <property type="project" value="InterPro"/>
</dbReference>
<dbReference type="EMBL" id="CAADEZ010000299">
    <property type="protein sequence ID" value="VFJ62104.1"/>
    <property type="molecule type" value="Genomic_DNA"/>
</dbReference>
<dbReference type="InterPro" id="IPR027417">
    <property type="entry name" value="P-loop_NTPase"/>
</dbReference>
<dbReference type="GO" id="GO:0016887">
    <property type="term" value="F:ATP hydrolysis activity"/>
    <property type="evidence" value="ECO:0007669"/>
    <property type="project" value="InterPro"/>
</dbReference>
<dbReference type="EMBL" id="CAADFA010000308">
    <property type="protein sequence ID" value="VFJ62114.1"/>
    <property type="molecule type" value="Genomic_DNA"/>
</dbReference>
<keyword evidence="4 6" id="KW-0175">Coiled coil</keyword>
<reference evidence="11" key="1">
    <citation type="submission" date="2019-02" db="EMBL/GenBank/DDBJ databases">
        <authorList>
            <person name="Gruber-Vodicka R. H."/>
            <person name="Seah K. B. B."/>
        </authorList>
    </citation>
    <scope>NUCLEOTIDE SEQUENCE</scope>
    <source>
        <strain evidence="10">BECK_BZ163</strain>
        <strain evidence="12">BECK_BZ164</strain>
        <strain evidence="11">BECK_BZ165</strain>
    </source>
</reference>
<dbReference type="Gene3D" id="1.20.5.340">
    <property type="match status" value="1"/>
</dbReference>
<evidence type="ECO:0000256" key="6">
    <source>
        <dbReference type="HAMAP-Rule" id="MF_01894"/>
    </source>
</evidence>
<feature type="region of interest" description="Disordered" evidence="7">
    <location>
        <begin position="598"/>
        <end position="653"/>
    </location>
</feature>
<feature type="coiled-coil region" evidence="6">
    <location>
        <begin position="170"/>
        <end position="225"/>
    </location>
</feature>
<evidence type="ECO:0000313" key="10">
    <source>
        <dbReference type="EMBL" id="VFJ62104.1"/>
    </source>
</evidence>
<organism evidence="11">
    <name type="scientific">Candidatus Kentrum sp. FM</name>
    <dbReference type="NCBI Taxonomy" id="2126340"/>
    <lineage>
        <taxon>Bacteria</taxon>
        <taxon>Pseudomonadati</taxon>
        <taxon>Pseudomonadota</taxon>
        <taxon>Gammaproteobacteria</taxon>
        <taxon>Candidatus Kentrum</taxon>
    </lineage>
</organism>
<evidence type="ECO:0000256" key="2">
    <source>
        <dbReference type="ARBA" id="ARBA00022741"/>
    </source>
</evidence>
<name>A0A450T5S4_9GAMM</name>
<feature type="domain" description="RecF/RecN/SMC N-terminal" evidence="8">
    <location>
        <begin position="2"/>
        <end position="1279"/>
    </location>
</feature>
<dbReference type="Gene3D" id="3.40.50.300">
    <property type="entry name" value="P-loop containing nucleotide triphosphate hydrolases"/>
    <property type="match status" value="2"/>
</dbReference>
<comment type="domain">
    <text evidence="6">Contains large globular domains required for ATP hydrolysis at each terminus and a third globular domain forming a flexible hinge near the middle of the molecule. These domains are separated by coiled-coil structures.</text>
</comment>
<dbReference type="InterPro" id="IPR003395">
    <property type="entry name" value="RecF/RecN/SMC_N"/>
</dbReference>
<feature type="coiled-coil region" evidence="6">
    <location>
        <begin position="321"/>
        <end position="376"/>
    </location>
</feature>
<comment type="similarity">
    <text evidence="6">Belongs to the SMC family.</text>
</comment>
<evidence type="ECO:0000256" key="7">
    <source>
        <dbReference type="SAM" id="MobiDB-lite"/>
    </source>
</evidence>
<dbReference type="InterPro" id="IPR011890">
    <property type="entry name" value="SMC_prok"/>
</dbReference>
<dbReference type="EMBL" id="CAADFL010000303">
    <property type="protein sequence ID" value="VFK14051.1"/>
    <property type="molecule type" value="Genomic_DNA"/>
</dbReference>
<dbReference type="GO" id="GO:0007059">
    <property type="term" value="P:chromosome segregation"/>
    <property type="evidence" value="ECO:0007669"/>
    <property type="project" value="UniProtKB-UniRule"/>
</dbReference>
<keyword evidence="5 6" id="KW-0238">DNA-binding</keyword>
<dbReference type="GO" id="GO:0005524">
    <property type="term" value="F:ATP binding"/>
    <property type="evidence" value="ECO:0007669"/>
    <property type="project" value="UniProtKB-UniRule"/>
</dbReference>
<dbReference type="SUPFAM" id="SSF52540">
    <property type="entry name" value="P-loop containing nucleoside triphosphate hydrolases"/>
    <property type="match status" value="1"/>
</dbReference>
<keyword evidence="2 6" id="KW-0547">Nucleotide-binding</keyword>
<dbReference type="GO" id="GO:0006260">
    <property type="term" value="P:DNA replication"/>
    <property type="evidence" value="ECO:0007669"/>
    <property type="project" value="UniProtKB-UniRule"/>
</dbReference>
<comment type="subunit">
    <text evidence="6">Homodimer.</text>
</comment>
<gene>
    <name evidence="6" type="primary">smc</name>
    <name evidence="10" type="ORF">BECKFM1743A_GA0114220_102993</name>
    <name evidence="12" type="ORF">BECKFM1743B_GA0114221_103031</name>
    <name evidence="11" type="ORF">BECKFM1743C_GA0114222_103082</name>
</gene>
<dbReference type="GO" id="GO:0007062">
    <property type="term" value="P:sister chromatid cohesion"/>
    <property type="evidence" value="ECO:0007669"/>
    <property type="project" value="InterPro"/>
</dbReference>
<evidence type="ECO:0000256" key="3">
    <source>
        <dbReference type="ARBA" id="ARBA00022840"/>
    </source>
</evidence>
<dbReference type="GO" id="GO:0005737">
    <property type="term" value="C:cytoplasm"/>
    <property type="evidence" value="ECO:0007669"/>
    <property type="project" value="UniProtKB-SubCell"/>
</dbReference>
<dbReference type="PANTHER" id="PTHR43977">
    <property type="entry name" value="STRUCTURAL MAINTENANCE OF CHROMOSOMES PROTEIN 3"/>
    <property type="match status" value="1"/>
</dbReference>
<sequence>MFLHKIKLAGFKSFVDPTTIVLPSNVVGVVGPNGCGKSNVADAVRWVMGEVSAKHLRGGSMADVVFNGSTARKPVGLASVEILLDNADGRLGGQYSGYGEIAIRRQVGRDGQSAYFLNGRRCRRRDVTDIFLGTGLGPRSYAIIEQGMVSRLIEAKPEELREFLEEAAGVSKYKERRRETENRIGHTRENLDRLQDIREELGKRLQHLKRQAAAAEKYIRLKEEERLARAQLLAVHWRALAQGLAVRDREIQDQEAAMAADVAAQQALESLLDTQRGEHATARDEFNDGYRAVLDVGAEIARREETIQSLGAQGQRVRRTLGKEEEALKEAGEHLAAEKKEIETLEAKLADADPALAEANAEVARAGADYAKAEAAMEEWSTTWEAIGLRVAEAAQTVQAGEGRMEQLKGRVADADRHYARLQEEQEKLGTQALEQEIADLTGKLQAREEDRARLQARLAQHRTALRGLERRIQELSSKLDTARGRFQEARGKLASLTTLQQDALGKGEGAVMDWLRGHDLAESARLAEGLTVAEGWERAVETVLGDALRAVCVPGLDEPARLLADLREGSLTLFDTLPDLIIPDIVGEGETEITGEASGANANAGREGHAGGVEDTADTSHTKSLARTKSLAHPKPLLPTPPVPGKGEKQKITSRIARGVSRIFRQMTRRGRAELVLEEAAAMLEGQHQEGEAPDTILGEFETEHEAVPALEVLDTLAEQVTAPWPLDNLFAGVRPTDGLDQALALRSTLVPGQSVITPAGEWLGRDWLRVHRDTDPAAGVLPREREIRTMTALIEDLQSRIDAWEASLETARQERAALEKARSGTQAAIGEAERKHAGLQSRLIEQQARLEELRRRSQVVVAELAELTERRRQTALELARMTTVLEEQRAAWESLVRERDAESGRRKEYQERFTASRNHWQQTRDKAHRMDLDLASARTQYQSLLQARTRDSEQLARLGARCEELRQSLAEMERPLQKAQAEVTEYRARRETLEAALQETRRRVDGLDAAVRESDRKRHALSQRVESDRARLEKIRLARQETHARQGAIGEQVAASGHEIQTLLTALPEEANEADWRVKIEGLGDRIARLGAINLAAVQEHAQQLEEKERLDAQHQDLMDALATLEEAMRDMDRETRTRFIQTHEKVNGHLGQLFPRLFGGGQASLELTGTDPLDAGVTVMARPPGKRNSTISQLSGGEKALTAVALVFALFELNPAPFCLLDEVDAPLDDANVYRFRDLVKEMSRRVQFVLITHNKNTMEIAHQLVGVTMSEPGVSRLVSVDIDQLVEERKDQGGVIEGRMVEVGT</sequence>
<evidence type="ECO:0000256" key="5">
    <source>
        <dbReference type="ARBA" id="ARBA00023125"/>
    </source>
</evidence>
<comment type="subcellular location">
    <subcellularLocation>
        <location evidence="6">Cytoplasm</location>
    </subcellularLocation>
</comment>
<evidence type="ECO:0000259" key="9">
    <source>
        <dbReference type="Pfam" id="PF06470"/>
    </source>
</evidence>